<proteinExistence type="inferred from homology"/>
<comment type="caution">
    <text evidence="8">The sequence shown here is derived from an EMBL/GenBank/DDBJ whole genome shotgun (WGS) entry which is preliminary data.</text>
</comment>
<name>A0ABR3J1E2_9AGAR</name>
<feature type="transmembrane region" description="Helical" evidence="7">
    <location>
        <begin position="88"/>
        <end position="116"/>
    </location>
</feature>
<protein>
    <recommendedName>
        <fullName evidence="10">DUF396-domain-containing protein</fullName>
    </recommendedName>
</protein>
<evidence type="ECO:0000256" key="1">
    <source>
        <dbReference type="ARBA" id="ARBA00004141"/>
    </source>
</evidence>
<evidence type="ECO:0000256" key="6">
    <source>
        <dbReference type="SAM" id="MobiDB-lite"/>
    </source>
</evidence>
<evidence type="ECO:0000313" key="9">
    <source>
        <dbReference type="Proteomes" id="UP001556367"/>
    </source>
</evidence>
<keyword evidence="9" id="KW-1185">Reference proteome</keyword>
<dbReference type="InterPro" id="IPR007277">
    <property type="entry name" value="Svp26/Tex261"/>
</dbReference>
<dbReference type="PANTHER" id="PTHR13144:SF0">
    <property type="entry name" value="PROTEIN TEX261"/>
    <property type="match status" value="1"/>
</dbReference>
<evidence type="ECO:0008006" key="10">
    <source>
        <dbReference type="Google" id="ProtNLM"/>
    </source>
</evidence>
<feature type="transmembrane region" description="Helical" evidence="7">
    <location>
        <begin position="137"/>
        <end position="159"/>
    </location>
</feature>
<evidence type="ECO:0000256" key="7">
    <source>
        <dbReference type="SAM" id="Phobius"/>
    </source>
</evidence>
<evidence type="ECO:0000256" key="4">
    <source>
        <dbReference type="ARBA" id="ARBA00022989"/>
    </source>
</evidence>
<comment type="similarity">
    <text evidence="2">Belongs to the SVP26 family.</text>
</comment>
<organism evidence="8 9">
    <name type="scientific">Hohenbuehelia grisea</name>
    <dbReference type="NCBI Taxonomy" id="104357"/>
    <lineage>
        <taxon>Eukaryota</taxon>
        <taxon>Fungi</taxon>
        <taxon>Dikarya</taxon>
        <taxon>Basidiomycota</taxon>
        <taxon>Agaricomycotina</taxon>
        <taxon>Agaricomycetes</taxon>
        <taxon>Agaricomycetidae</taxon>
        <taxon>Agaricales</taxon>
        <taxon>Pleurotineae</taxon>
        <taxon>Pleurotaceae</taxon>
        <taxon>Hohenbuehelia</taxon>
    </lineage>
</organism>
<evidence type="ECO:0000256" key="3">
    <source>
        <dbReference type="ARBA" id="ARBA00022692"/>
    </source>
</evidence>
<feature type="compositionally biased region" description="Low complexity" evidence="6">
    <location>
        <begin position="245"/>
        <end position="263"/>
    </location>
</feature>
<reference evidence="9" key="1">
    <citation type="submission" date="2024-06" db="EMBL/GenBank/DDBJ databases">
        <title>Multi-omics analyses provide insights into the biosynthesis of the anticancer antibiotic pleurotin in Hohenbuehelia grisea.</title>
        <authorList>
            <person name="Weaver J.A."/>
            <person name="Alberti F."/>
        </authorList>
    </citation>
    <scope>NUCLEOTIDE SEQUENCE [LARGE SCALE GENOMIC DNA]</scope>
    <source>
        <strain evidence="9">T-177</strain>
    </source>
</reference>
<feature type="compositionally biased region" description="Pro residues" evidence="6">
    <location>
        <begin position="219"/>
        <end position="240"/>
    </location>
</feature>
<sequence>MGMLYYMSYAAFLAAFGFVTLSLASGLLYISELIEEHSRSAKIVGERSVYVVIGLHLLLYFFDSLPLPQTVFSVMCHLVYLQNFSSSWPLISLSSLSFVASCALVIMDHFLWFFYFARITNEARHSHYHRGRAVPGFAEIATFFGLCVWLVPLFLFLSLSANDNALPVSANEPGTPPKKPLPAPRVSLFRSIVSNLSPDGVPLLRSRSRKTSGAGLIAPPSPIKPRSPLPASPSFPPPRYPKGTSPDQSPALSSSQSYLDSGSHLTPSSSFQLSTPPRRSPNLSRRQVVDTSVGLGLGSMPTSSSVTSSTAFTQ</sequence>
<feature type="compositionally biased region" description="Polar residues" evidence="6">
    <location>
        <begin position="264"/>
        <end position="285"/>
    </location>
</feature>
<evidence type="ECO:0000256" key="5">
    <source>
        <dbReference type="ARBA" id="ARBA00023136"/>
    </source>
</evidence>
<comment type="subcellular location">
    <subcellularLocation>
        <location evidence="1">Membrane</location>
        <topology evidence="1">Multi-pass membrane protein</topology>
    </subcellularLocation>
</comment>
<feature type="region of interest" description="Disordered" evidence="6">
    <location>
        <begin position="203"/>
        <end position="314"/>
    </location>
</feature>
<evidence type="ECO:0000313" key="8">
    <source>
        <dbReference type="EMBL" id="KAL0949307.1"/>
    </source>
</evidence>
<accession>A0ABR3J1E2</accession>
<dbReference type="PANTHER" id="PTHR13144">
    <property type="entry name" value="TEX261 PROTEIN"/>
    <property type="match status" value="1"/>
</dbReference>
<keyword evidence="3 7" id="KW-0812">Transmembrane</keyword>
<dbReference type="Proteomes" id="UP001556367">
    <property type="component" value="Unassembled WGS sequence"/>
</dbReference>
<feature type="compositionally biased region" description="Low complexity" evidence="6">
    <location>
        <begin position="302"/>
        <end position="314"/>
    </location>
</feature>
<feature type="transmembrane region" description="Helical" evidence="7">
    <location>
        <begin position="6"/>
        <end position="29"/>
    </location>
</feature>
<dbReference type="EMBL" id="JASNQZ010000012">
    <property type="protein sequence ID" value="KAL0949307.1"/>
    <property type="molecule type" value="Genomic_DNA"/>
</dbReference>
<feature type="transmembrane region" description="Helical" evidence="7">
    <location>
        <begin position="49"/>
        <end position="68"/>
    </location>
</feature>
<evidence type="ECO:0000256" key="2">
    <source>
        <dbReference type="ARBA" id="ARBA00008096"/>
    </source>
</evidence>
<gene>
    <name evidence="8" type="ORF">HGRIS_009383</name>
</gene>
<dbReference type="Pfam" id="PF04148">
    <property type="entry name" value="Erv26"/>
    <property type="match status" value="1"/>
</dbReference>
<keyword evidence="4 7" id="KW-1133">Transmembrane helix</keyword>
<keyword evidence="5 7" id="KW-0472">Membrane</keyword>